<accession>A0ABX1J8U6</accession>
<name>A0ABX1J8U6_9PSEU</name>
<dbReference type="Proteomes" id="UP000715441">
    <property type="component" value="Unassembled WGS sequence"/>
</dbReference>
<dbReference type="InterPro" id="IPR002347">
    <property type="entry name" value="SDR_fam"/>
</dbReference>
<dbReference type="PANTHER" id="PTHR44196">
    <property type="entry name" value="DEHYDROGENASE/REDUCTASE SDR FAMILY MEMBER 7B"/>
    <property type="match status" value="1"/>
</dbReference>
<gene>
    <name evidence="3" type="ORF">HFP15_25345</name>
</gene>
<organism evidence="3 4">
    <name type="scientific">Amycolatopsis acididurans</name>
    <dbReference type="NCBI Taxonomy" id="2724524"/>
    <lineage>
        <taxon>Bacteria</taxon>
        <taxon>Bacillati</taxon>
        <taxon>Actinomycetota</taxon>
        <taxon>Actinomycetes</taxon>
        <taxon>Pseudonocardiales</taxon>
        <taxon>Pseudonocardiaceae</taxon>
        <taxon>Amycolatopsis</taxon>
    </lineage>
</organism>
<dbReference type="PANTHER" id="PTHR44196:SF1">
    <property type="entry name" value="DEHYDROGENASE_REDUCTASE SDR FAMILY MEMBER 7B"/>
    <property type="match status" value="1"/>
</dbReference>
<protein>
    <submittedName>
        <fullName evidence="3">SDR family oxidoreductase</fullName>
    </submittedName>
</protein>
<dbReference type="Gene3D" id="3.40.50.720">
    <property type="entry name" value="NAD(P)-binding Rossmann-like Domain"/>
    <property type="match status" value="1"/>
</dbReference>
<dbReference type="NCBIfam" id="NF005854">
    <property type="entry name" value="PRK07775.1"/>
    <property type="match status" value="1"/>
</dbReference>
<dbReference type="PRINTS" id="PR00081">
    <property type="entry name" value="GDHRDH"/>
</dbReference>
<evidence type="ECO:0000313" key="3">
    <source>
        <dbReference type="EMBL" id="NKQ56207.1"/>
    </source>
</evidence>
<dbReference type="SUPFAM" id="SSF51735">
    <property type="entry name" value="NAD(P)-binding Rossmann-fold domains"/>
    <property type="match status" value="1"/>
</dbReference>
<comment type="caution">
    <text evidence="3">The sequence shown here is derived from an EMBL/GenBank/DDBJ whole genome shotgun (WGS) entry which is preliminary data.</text>
</comment>
<reference evidence="3 4" key="1">
    <citation type="submission" date="2020-04" db="EMBL/GenBank/DDBJ databases">
        <title>Novel species.</title>
        <authorList>
            <person name="Teo W.F.A."/>
            <person name="Lipun K."/>
            <person name="Srisuk N."/>
            <person name="Duangmal K."/>
        </authorList>
    </citation>
    <scope>NUCLEOTIDE SEQUENCE [LARGE SCALE GENOMIC DNA]</scope>
    <source>
        <strain evidence="3 4">K13G38</strain>
    </source>
</reference>
<comment type="similarity">
    <text evidence="1">Belongs to the short-chain dehydrogenases/reductases (SDR) family.</text>
</comment>
<evidence type="ECO:0000256" key="2">
    <source>
        <dbReference type="ARBA" id="ARBA00023002"/>
    </source>
</evidence>
<sequence>MPRFAPHPEKRATIVAGASAGIGAATATTLAAAGHPVALGARRAEKCEEVAERIRAAGGEAVALPLDVTDDGSVRKFVAAATEALGPIEIVVSGAGDLAAGQIHEMDSDAFAAQVGVHLVGAHRLVSAVVPEMVGRRRGDIVFIGSDVVPMPRPRMGAYVPAKAGLEAMAQTMRMELEGTGVRASVVRPGPTSTSMGMNWDEQTTAAVLKDWMRWGLARHPYFLRASDIAAAVASVVSAPRGVHYTLVEVEPEAPLREDEA</sequence>
<keyword evidence="2" id="KW-0560">Oxidoreductase</keyword>
<dbReference type="CDD" id="cd05233">
    <property type="entry name" value="SDR_c"/>
    <property type="match status" value="1"/>
</dbReference>
<dbReference type="RefSeq" id="WP_168519252.1">
    <property type="nucleotide sequence ID" value="NZ_JAAXLS010000021.1"/>
</dbReference>
<dbReference type="Pfam" id="PF00106">
    <property type="entry name" value="adh_short"/>
    <property type="match status" value="1"/>
</dbReference>
<proteinExistence type="inferred from homology"/>
<dbReference type="InterPro" id="IPR036291">
    <property type="entry name" value="NAD(P)-bd_dom_sf"/>
</dbReference>
<keyword evidence="4" id="KW-1185">Reference proteome</keyword>
<evidence type="ECO:0000256" key="1">
    <source>
        <dbReference type="ARBA" id="ARBA00006484"/>
    </source>
</evidence>
<dbReference type="EMBL" id="JAAXLS010000021">
    <property type="protein sequence ID" value="NKQ56207.1"/>
    <property type="molecule type" value="Genomic_DNA"/>
</dbReference>
<evidence type="ECO:0000313" key="4">
    <source>
        <dbReference type="Proteomes" id="UP000715441"/>
    </source>
</evidence>